<evidence type="ECO:0000256" key="1">
    <source>
        <dbReference type="SAM" id="MobiDB-lite"/>
    </source>
</evidence>
<dbReference type="AlphaFoldDB" id="A0A7Z0AUG3"/>
<name>A0A7Z0AUG3_9PSED</name>
<protein>
    <submittedName>
        <fullName evidence="2">Uncharacterized protein</fullName>
    </submittedName>
</protein>
<organism evidence="2 3">
    <name type="scientific">Pseudomonas moraviensis</name>
    <dbReference type="NCBI Taxonomy" id="321662"/>
    <lineage>
        <taxon>Bacteria</taxon>
        <taxon>Pseudomonadati</taxon>
        <taxon>Pseudomonadota</taxon>
        <taxon>Gammaproteobacteria</taxon>
        <taxon>Pseudomonadales</taxon>
        <taxon>Pseudomonadaceae</taxon>
        <taxon>Pseudomonas</taxon>
    </lineage>
</organism>
<dbReference type="EMBL" id="JACCAT010000001">
    <property type="protein sequence ID" value="NYH10251.1"/>
    <property type="molecule type" value="Genomic_DNA"/>
</dbReference>
<accession>A0A7Z0AUG3</accession>
<gene>
    <name evidence="2" type="ORF">GGI52_003294</name>
</gene>
<comment type="caution">
    <text evidence="2">The sequence shown here is derived from an EMBL/GenBank/DDBJ whole genome shotgun (WGS) entry which is preliminary data.</text>
</comment>
<feature type="region of interest" description="Disordered" evidence="1">
    <location>
        <begin position="1"/>
        <end position="28"/>
    </location>
</feature>
<evidence type="ECO:0000313" key="2">
    <source>
        <dbReference type="EMBL" id="NYH10251.1"/>
    </source>
</evidence>
<proteinExistence type="predicted"/>
<evidence type="ECO:0000313" key="3">
    <source>
        <dbReference type="Proteomes" id="UP000553035"/>
    </source>
</evidence>
<dbReference type="Proteomes" id="UP000553035">
    <property type="component" value="Unassembled WGS sequence"/>
</dbReference>
<sequence>MEEYEDGTGENGKQESDQLPTSRSLKESASGIQETVIIVATNSNYPSTRADMEIVALWDNNGRAVSFSTRRYWASHNGQNKGNLSLHGQGVTDWNPQWDDVGQQQGRWISFEHSGRVQVNNDNVPMSWYWRYDRASDGDITLLGYHTFHYRPAPLFISSPPSVVPNRTFTIRGLNAAEVSAVIVVKEPLVGGLTFSGRVVNAAGEWEAEVTIPQGRNSISVYALQIVRNSLVSDPSDIVTVSLAQAATIIQPPEGATVRIENIVFTGTTYSTANIVVVRNDNHWVALSESKQETTSNWTRSLLPTIMLPSDELKVEAQQTYGGITYSQVRTFIVESYPIIQTPAASTEQATTFTVTGTGGRPGATLYIQKDQDPSTVYGTTTATASNWSVQATLPPGRHTVTPEQVMGGVRSKPGVPRTYIILPPKITGLAAAVDADSNLTLSGLGYKGAEVVIYLTTVNEPIATTTVAVSIWSVVIKNWLPGSYIFKFKQRVPDVGGGWIESAEERLTFVVPVPLPRLNVDVSPEGIPRFYGTANYWPNHPAQVEVRIHYTTVPIVPIVPVAGSGTWSSTAQQPWKPDTYQVVAQLGVAGQLSLWTSAITVIIPDRRPPPPTIDPVEDNGLSPWFRGTCAGGATVTLTFTHPPTTPVNATVSGPTWSHQRALPFTAGVVHGVSATQTIGGDTSLPVSTTFTLTAPTPQPAITYPPPREETDSDLTVTGDNGKAGASMQLWDARDKKPLGHPVILTHNGVWSISLYALVIDSWFISAQQTHNNRPSEHSDIREFFVVVMPPEFLNPLPGSDLPRTSTLSGKGRPNGRVTVWCKGGTEPLLRDVLIGPDGVWEGSVTRAVGAEVLWATQTFEGKTSKPSVDVPCRFVPHAVVPESPLPEELLGKTVTVSGFAVPDDKITLKRGTTVLGETLVLPDRTWSITSELAPPDGAVTLSVVASNGEFHSAPSEWVGQLGLYLPEFTKPAAGQWGLPAMTFAGLGKPGLGTLMSWYNPDVVLAESVPVTSDGWAATSTGPLAEGVHWCRFWQTLSTGTPNSDCAESGRFDVRNESPGDS</sequence>
<reference evidence="2 3" key="1">
    <citation type="submission" date="2020-07" db="EMBL/GenBank/DDBJ databases">
        <title>Exploring microbial biodiversity for novel pathways involved in the catabolism of aromatic compounds derived from lignin.</title>
        <authorList>
            <person name="Elkins J."/>
        </authorList>
    </citation>
    <scope>NUCLEOTIDE SEQUENCE [LARGE SCALE GENOMIC DNA]</scope>
    <source>
        <strain evidence="2 3">VanB</strain>
    </source>
</reference>
<dbReference type="RefSeq" id="WP_179693944.1">
    <property type="nucleotide sequence ID" value="NZ_JACCAT010000001.1"/>
</dbReference>